<dbReference type="OrthoDB" id="102112at2"/>
<dbReference type="RefSeq" id="WP_119603967.1">
    <property type="nucleotide sequence ID" value="NZ_QXUL01000038.1"/>
</dbReference>
<feature type="transmembrane region" description="Helical" evidence="1">
    <location>
        <begin position="119"/>
        <end position="136"/>
    </location>
</feature>
<keyword evidence="1" id="KW-0472">Membrane</keyword>
<evidence type="ECO:0008006" key="4">
    <source>
        <dbReference type="Google" id="ProtNLM"/>
    </source>
</evidence>
<dbReference type="AlphaFoldDB" id="A0A418IN23"/>
<feature type="transmembrane region" description="Helical" evidence="1">
    <location>
        <begin position="12"/>
        <end position="31"/>
    </location>
</feature>
<keyword evidence="3" id="KW-1185">Reference proteome</keyword>
<evidence type="ECO:0000313" key="3">
    <source>
        <dbReference type="Proteomes" id="UP000285567"/>
    </source>
</evidence>
<feature type="transmembrane region" description="Helical" evidence="1">
    <location>
        <begin position="93"/>
        <end position="112"/>
    </location>
</feature>
<protein>
    <recommendedName>
        <fullName evidence="4">DoxX family protein</fullName>
    </recommendedName>
</protein>
<dbReference type="EMBL" id="QXUL01000038">
    <property type="protein sequence ID" value="RIN10495.1"/>
    <property type="molecule type" value="Genomic_DNA"/>
</dbReference>
<feature type="transmembrane region" description="Helical" evidence="1">
    <location>
        <begin position="168"/>
        <end position="186"/>
    </location>
</feature>
<name>A0A418IN23_STAXY</name>
<evidence type="ECO:0000256" key="1">
    <source>
        <dbReference type="SAM" id="Phobius"/>
    </source>
</evidence>
<feature type="transmembrane region" description="Helical" evidence="1">
    <location>
        <begin position="64"/>
        <end position="87"/>
    </location>
</feature>
<keyword evidence="1" id="KW-1133">Transmembrane helix</keyword>
<organism evidence="2 3">
    <name type="scientific">Staphylococcus xylosus</name>
    <dbReference type="NCBI Taxonomy" id="1288"/>
    <lineage>
        <taxon>Bacteria</taxon>
        <taxon>Bacillati</taxon>
        <taxon>Bacillota</taxon>
        <taxon>Bacilli</taxon>
        <taxon>Bacillales</taxon>
        <taxon>Staphylococcaceae</taxon>
        <taxon>Staphylococcus</taxon>
    </lineage>
</organism>
<sequence length="334" mass="36946">MDYKKTLLTLMWWIHGAIRFLLAVTLLYNGAIKLGLGQFGIPDMGDALISQGEMSPMGLLSRMVAFSPLFQFLAGVSEVGAAVALIWRRTIVLGGMIGVASMAFIFVLNLGYDMPGKQISLALLIMSAIVILPWMTRLTKALVGNGHISAVTTPTLIPWLKFSRVTRIGGPITGVVILGLVAWFSLTTQPVREINESAPAGVWVVQEDTETPAAQLSEDKRWQKIAFGDVEKNGTANVQVRIADGSLLEGTYQRVGAETIQLKLRELRKPGEKIVDYYSMPEQNIELVFQEQPDGTIRLSGEDKNMVIVTDYDARLLYDRGFNWGIRVDDPFER</sequence>
<accession>A0A418IN23</accession>
<dbReference type="Proteomes" id="UP000285567">
    <property type="component" value="Unassembled WGS sequence"/>
</dbReference>
<proteinExistence type="predicted"/>
<reference evidence="2 3" key="1">
    <citation type="journal article" date="2016" name="Front. Microbiol.">
        <title>Comprehensive Phylogenetic Analysis of Bovine Non-aureus Staphylococci Species Based on Whole-Genome Sequencing.</title>
        <authorList>
            <person name="Naushad S."/>
            <person name="Barkema H.W."/>
            <person name="Luby C."/>
            <person name="Condas L.A."/>
            <person name="Nobrega D.B."/>
            <person name="Carson D.A."/>
            <person name="De Buck J."/>
        </authorList>
    </citation>
    <scope>NUCLEOTIDE SEQUENCE [LARGE SCALE GENOMIC DNA]</scope>
    <source>
        <strain evidence="2 3">SNUC 102</strain>
    </source>
</reference>
<keyword evidence="1" id="KW-0812">Transmembrane</keyword>
<gene>
    <name evidence="2" type="ORF">BU097_08355</name>
</gene>
<evidence type="ECO:0000313" key="2">
    <source>
        <dbReference type="EMBL" id="RIN10495.1"/>
    </source>
</evidence>
<comment type="caution">
    <text evidence="2">The sequence shown here is derived from an EMBL/GenBank/DDBJ whole genome shotgun (WGS) entry which is preliminary data.</text>
</comment>